<evidence type="ECO:0000256" key="1">
    <source>
        <dbReference type="ARBA" id="ARBA00001971"/>
    </source>
</evidence>
<protein>
    <submittedName>
        <fullName evidence="8">Cytochrome P450</fullName>
    </submittedName>
</protein>
<gene>
    <name evidence="8" type="ORF">T310_3920</name>
</gene>
<evidence type="ECO:0000256" key="7">
    <source>
        <dbReference type="RuleBase" id="RU000461"/>
    </source>
</evidence>
<dbReference type="OrthoDB" id="1470350at2759"/>
<dbReference type="GeneID" id="25316269"/>
<dbReference type="SUPFAM" id="SSF48264">
    <property type="entry name" value="Cytochrome P450"/>
    <property type="match status" value="1"/>
</dbReference>
<dbReference type="PROSITE" id="PS00086">
    <property type="entry name" value="CYTOCHROME_P450"/>
    <property type="match status" value="1"/>
</dbReference>
<evidence type="ECO:0000313" key="9">
    <source>
        <dbReference type="Proteomes" id="UP000053958"/>
    </source>
</evidence>
<dbReference type="InterPro" id="IPR017972">
    <property type="entry name" value="Cyt_P450_CS"/>
</dbReference>
<dbReference type="Gene3D" id="1.10.630.10">
    <property type="entry name" value="Cytochrome P450"/>
    <property type="match status" value="2"/>
</dbReference>
<dbReference type="GO" id="GO:0004497">
    <property type="term" value="F:monooxygenase activity"/>
    <property type="evidence" value="ECO:0007669"/>
    <property type="project" value="UniProtKB-KW"/>
</dbReference>
<keyword evidence="5 7" id="KW-0408">Iron</keyword>
<dbReference type="GO" id="GO:0005506">
    <property type="term" value="F:iron ion binding"/>
    <property type="evidence" value="ECO:0007669"/>
    <property type="project" value="InterPro"/>
</dbReference>
<reference evidence="8 9" key="1">
    <citation type="submission" date="2015-04" db="EMBL/GenBank/DDBJ databases">
        <authorList>
            <person name="Heijne W.H."/>
            <person name="Fedorova N.D."/>
            <person name="Nierman W.C."/>
            <person name="Vollebregt A.W."/>
            <person name="Zhao Z."/>
            <person name="Wu L."/>
            <person name="Kumar M."/>
            <person name="Stam H."/>
            <person name="van den Berg M.A."/>
            <person name="Pel H.J."/>
        </authorList>
    </citation>
    <scope>NUCLEOTIDE SEQUENCE [LARGE SCALE GENOMIC DNA]</scope>
    <source>
        <strain evidence="8 9">CBS 393.64</strain>
    </source>
</reference>
<keyword evidence="6 7" id="KW-0503">Monooxygenase</keyword>
<comment type="similarity">
    <text evidence="2 7">Belongs to the cytochrome P450 family.</text>
</comment>
<dbReference type="PANTHER" id="PTHR24287:SF5">
    <property type="entry name" value="P450, PUTATIVE (EUROFUNG)-RELATED"/>
    <property type="match status" value="1"/>
</dbReference>
<evidence type="ECO:0000256" key="4">
    <source>
        <dbReference type="ARBA" id="ARBA00023002"/>
    </source>
</evidence>
<comment type="caution">
    <text evidence="8">The sequence shown here is derived from an EMBL/GenBank/DDBJ whole genome shotgun (WGS) entry which is preliminary data.</text>
</comment>
<comment type="cofactor">
    <cofactor evidence="1">
        <name>heme</name>
        <dbReference type="ChEBI" id="CHEBI:30413"/>
    </cofactor>
</comment>
<evidence type="ECO:0000256" key="2">
    <source>
        <dbReference type="ARBA" id="ARBA00010617"/>
    </source>
</evidence>
<sequence length="443" mass="50652">MMQPIVPVLLVLVSVVILLWIKSWQSKKARMQSLGQKPPMLPYKLPFGIDAAYMFVSHMLRLDFFEWTQTLLDHPGRTIDIYVLGTRLVLTDDCDNMKAIMSSQFSDYVKGRFVHDLFESVLGDSVFTIDIRKLAKSRPIDFEVAEKYIKIFLEHLDNGGKAIEVYDLVDRLQLDIVTDIFFGHPTNSLRGEHLPFRDAMNKLLAISTARIWMGPISSLLPDSLIARKATQDFNSYLDSQVARTLSLPADELKKRQNSLTLMEALALQRPEPKYIKNQLIAVLMAGKVGIVWDMVTLSVALSETDLLVGFNIREAKRDTTLPKGGGPDGQMPVPILAGEQVIYSVIGLQRRPDIVGEDADQWRPDRYNTWTPQTWEFLPFNHGPRICLGRVFGQFQMEYTLVRIFQHFDALESADGREQRIKIEMNTKMAYPVMCRFHRARSE</sequence>
<keyword evidence="3 7" id="KW-0479">Metal-binding</keyword>
<dbReference type="EMBL" id="LASV01000160">
    <property type="protein sequence ID" value="KKA22030.1"/>
    <property type="molecule type" value="Genomic_DNA"/>
</dbReference>
<dbReference type="RefSeq" id="XP_013328642.1">
    <property type="nucleotide sequence ID" value="XM_013473188.1"/>
</dbReference>
<keyword evidence="7" id="KW-0349">Heme</keyword>
<evidence type="ECO:0000256" key="6">
    <source>
        <dbReference type="ARBA" id="ARBA00023033"/>
    </source>
</evidence>
<keyword evidence="4 7" id="KW-0560">Oxidoreductase</keyword>
<proteinExistence type="inferred from homology"/>
<organism evidence="8 9">
    <name type="scientific">Rasamsonia emersonii (strain ATCC 16479 / CBS 393.64 / IMI 116815)</name>
    <dbReference type="NCBI Taxonomy" id="1408163"/>
    <lineage>
        <taxon>Eukaryota</taxon>
        <taxon>Fungi</taxon>
        <taxon>Dikarya</taxon>
        <taxon>Ascomycota</taxon>
        <taxon>Pezizomycotina</taxon>
        <taxon>Eurotiomycetes</taxon>
        <taxon>Eurotiomycetidae</taxon>
        <taxon>Eurotiales</taxon>
        <taxon>Trichocomaceae</taxon>
        <taxon>Rasamsonia</taxon>
    </lineage>
</organism>
<evidence type="ECO:0000256" key="5">
    <source>
        <dbReference type="ARBA" id="ARBA00023004"/>
    </source>
</evidence>
<dbReference type="GO" id="GO:0016705">
    <property type="term" value="F:oxidoreductase activity, acting on paired donors, with incorporation or reduction of molecular oxygen"/>
    <property type="evidence" value="ECO:0007669"/>
    <property type="project" value="InterPro"/>
</dbReference>
<evidence type="ECO:0000313" key="8">
    <source>
        <dbReference type="EMBL" id="KKA22030.1"/>
    </source>
</evidence>
<accession>A0A0F4YV91</accession>
<dbReference type="AlphaFoldDB" id="A0A0F4YV91"/>
<dbReference type="InterPro" id="IPR001128">
    <property type="entry name" value="Cyt_P450"/>
</dbReference>
<evidence type="ECO:0000256" key="3">
    <source>
        <dbReference type="ARBA" id="ARBA00022723"/>
    </source>
</evidence>
<dbReference type="PANTHER" id="PTHR24287">
    <property type="entry name" value="P450, PUTATIVE (EUROFUNG)-RELATED"/>
    <property type="match status" value="1"/>
</dbReference>
<dbReference type="Pfam" id="PF00067">
    <property type="entry name" value="p450"/>
    <property type="match status" value="1"/>
</dbReference>
<name>A0A0F4YV91_RASE3</name>
<dbReference type="GO" id="GO:0020037">
    <property type="term" value="F:heme binding"/>
    <property type="evidence" value="ECO:0007669"/>
    <property type="project" value="InterPro"/>
</dbReference>
<dbReference type="InterPro" id="IPR036396">
    <property type="entry name" value="Cyt_P450_sf"/>
</dbReference>
<keyword evidence="9" id="KW-1185">Reference proteome</keyword>
<dbReference type="InterPro" id="IPR047146">
    <property type="entry name" value="Cyt_P450_E_CYP52_fungi"/>
</dbReference>
<dbReference type="Proteomes" id="UP000053958">
    <property type="component" value="Unassembled WGS sequence"/>
</dbReference>
<dbReference type="STRING" id="1408163.A0A0F4YV91"/>